<dbReference type="GO" id="GO:0008270">
    <property type="term" value="F:zinc ion binding"/>
    <property type="evidence" value="ECO:0007669"/>
    <property type="project" value="UniProtKB-KW"/>
</dbReference>
<feature type="region of interest" description="Disordered" evidence="10">
    <location>
        <begin position="386"/>
        <end position="428"/>
    </location>
</feature>
<dbReference type="FunFam" id="3.30.40.10:FF:000309">
    <property type="entry name" value="E3 ubiquitin-protein ligase MBR2"/>
    <property type="match status" value="1"/>
</dbReference>
<dbReference type="Pfam" id="PF13639">
    <property type="entry name" value="zf-RING_2"/>
    <property type="match status" value="1"/>
</dbReference>
<evidence type="ECO:0000256" key="8">
    <source>
        <dbReference type="ARBA" id="ARBA00022833"/>
    </source>
</evidence>
<dbReference type="OMA" id="NANCASQ"/>
<keyword evidence="5" id="KW-0479">Metal-binding</keyword>
<evidence type="ECO:0000256" key="6">
    <source>
        <dbReference type="ARBA" id="ARBA00022771"/>
    </source>
</evidence>
<organism evidence="13">
    <name type="scientific">Nicotiana tabacum</name>
    <name type="common">Common tobacco</name>
    <dbReference type="NCBI Taxonomy" id="4097"/>
    <lineage>
        <taxon>Eukaryota</taxon>
        <taxon>Viridiplantae</taxon>
        <taxon>Streptophyta</taxon>
        <taxon>Embryophyta</taxon>
        <taxon>Tracheophyta</taxon>
        <taxon>Spermatophyta</taxon>
        <taxon>Magnoliopsida</taxon>
        <taxon>eudicotyledons</taxon>
        <taxon>Gunneridae</taxon>
        <taxon>Pentapetalae</taxon>
        <taxon>asterids</taxon>
        <taxon>lamiids</taxon>
        <taxon>Solanales</taxon>
        <taxon>Solanaceae</taxon>
        <taxon>Nicotianoideae</taxon>
        <taxon>Nicotianeae</taxon>
        <taxon>Nicotiana</taxon>
    </lineage>
</organism>
<feature type="compositionally biased region" description="Low complexity" evidence="10">
    <location>
        <begin position="462"/>
        <end position="481"/>
    </location>
</feature>
<dbReference type="PROSITE" id="PS50089">
    <property type="entry name" value="ZF_RING_2"/>
    <property type="match status" value="1"/>
</dbReference>
<evidence type="ECO:0000256" key="5">
    <source>
        <dbReference type="ARBA" id="ARBA00022723"/>
    </source>
</evidence>
<keyword evidence="7" id="KW-0833">Ubl conjugation pathway</keyword>
<protein>
    <recommendedName>
        <fullName evidence="3">RING-type E3 ubiquitin transferase</fullName>
        <ecNumber evidence="3">2.3.2.27</ecNumber>
    </recommendedName>
</protein>
<dbReference type="Gene3D" id="3.30.40.10">
    <property type="entry name" value="Zinc/RING finger domain, C3HC4 (zinc finger)"/>
    <property type="match status" value="1"/>
</dbReference>
<dbReference type="GO" id="GO:0061630">
    <property type="term" value="F:ubiquitin protein ligase activity"/>
    <property type="evidence" value="ECO:0000318"/>
    <property type="project" value="GO_Central"/>
</dbReference>
<evidence type="ECO:0000256" key="3">
    <source>
        <dbReference type="ARBA" id="ARBA00012483"/>
    </source>
</evidence>
<dbReference type="SUPFAM" id="SSF57850">
    <property type="entry name" value="RING/U-box"/>
    <property type="match status" value="1"/>
</dbReference>
<name>A0A1S4A192_TOBAC</name>
<feature type="region of interest" description="Disordered" evidence="10">
    <location>
        <begin position="1"/>
        <end position="23"/>
    </location>
</feature>
<dbReference type="STRING" id="4097.A0A1S4A192"/>
<dbReference type="GO" id="GO:0043161">
    <property type="term" value="P:proteasome-mediated ubiquitin-dependent protein catabolic process"/>
    <property type="evidence" value="ECO:0007669"/>
    <property type="project" value="UniProtKB-ARBA"/>
</dbReference>
<keyword evidence="4" id="KW-0808">Transferase</keyword>
<evidence type="ECO:0000256" key="7">
    <source>
        <dbReference type="ARBA" id="ARBA00022786"/>
    </source>
</evidence>
<dbReference type="RefSeq" id="XP_016470338.1">
    <property type="nucleotide sequence ID" value="XM_016614852.1"/>
</dbReference>
<dbReference type="KEGG" id="nta:107792615"/>
<dbReference type="RefSeq" id="XP_016470337.1">
    <property type="nucleotide sequence ID" value="XM_016614851.1"/>
</dbReference>
<dbReference type="AlphaFoldDB" id="A0A1S4A192"/>
<comment type="pathway">
    <text evidence="2">Protein modification; protein ubiquitination.</text>
</comment>
<dbReference type="EC" id="2.3.2.27" evidence="3"/>
<dbReference type="OrthoDB" id="8062037at2759"/>
<evidence type="ECO:0000313" key="13">
    <source>
        <dbReference type="RefSeq" id="XP_016470336.1"/>
    </source>
</evidence>
<keyword evidence="6 9" id="KW-0863">Zinc-finger</keyword>
<accession>A0A1S4A192</accession>
<dbReference type="SMR" id="A0A1S4A192"/>
<dbReference type="InterPro" id="IPR045191">
    <property type="entry name" value="MBR1/2-like"/>
</dbReference>
<evidence type="ECO:0000313" key="15">
    <source>
        <dbReference type="RefSeq" id="XP_016470338.1"/>
    </source>
</evidence>
<dbReference type="PaxDb" id="4097-A0A1S4A192"/>
<feature type="compositionally biased region" description="Low complexity" evidence="10">
    <location>
        <begin position="396"/>
        <end position="406"/>
    </location>
</feature>
<evidence type="ECO:0000313" key="12">
    <source>
        <dbReference type="Proteomes" id="UP000790787"/>
    </source>
</evidence>
<dbReference type="GeneID" id="107792615"/>
<keyword evidence="8" id="KW-0862">Zinc</keyword>
<dbReference type="PANTHER" id="PTHR22937:SF215">
    <property type="entry name" value="RING-TYPE E3 UBIQUITIN TRANSFERASE"/>
    <property type="match status" value="1"/>
</dbReference>
<evidence type="ECO:0000259" key="11">
    <source>
        <dbReference type="PROSITE" id="PS50089"/>
    </source>
</evidence>
<sequence>MQGQQSTIGSFSETLDFGSTSTSGDGIDQQMCWNSRVPDYVVSPNENNISFLNPVSQERRNIMGWGLGEPSSTNHAGQSERKRDHGWSSTMNAFPEPSHFSDEHQYGSPNILSLSNVEVNLNSVQMANSSIFSQGSSPATLPHDINTNSGFEGHHGNDDSEDDCQIMECTPAYKSDLPGKERMSSATACHTFAGPSGTNGFLIDENDGRPGSSLDGRRLSCKRKALEGHLGQSSASGSRNYIPHAENSLWHSLPSPHSMCTGASICAPTEGSRSINLSEQLNPRLGLSMGGPTSESPLRLPASGLAESSRNTFRLRVNSSHQQDTIPNNLFPAVADAGNVIVSSDWHSSRVFHNSSLNLMSMSAADNVNPQSQAPVVHVPSLHRSSEARWDLAPNSRSSSSSSFSASRERDSAPYQEPHSRSLSRNISQHPMFIPATDARNLNQNPVNWSLAGGGNISSVGNVASTSRSSSSSHSNLSSPSWVQHRNPPQYSRRLSEYVRRSLLSSADAEPGGHSGISPSLCLSAASRALELSGNHGHRQSRSRSTALLERHLDGGIGASHSRRTLASASEGRSRLVSEIRNVLDLMRRGEGLQLEDVMILDQSVFFGTADIHDRHRDMRFDVDNMSYEELLALEERIGNVCTGLSEEAILCQLKQHSYICVKSEEPIDAEPCSICQEEYNDGEDLGTLECGHDFHSDCIKQWLKHKNICPICKTTGLNT</sequence>
<dbReference type="SMART" id="SM00184">
    <property type="entry name" value="RING"/>
    <property type="match status" value="1"/>
</dbReference>
<comment type="catalytic activity">
    <reaction evidence="1">
        <text>S-ubiquitinyl-[E2 ubiquitin-conjugating enzyme]-L-cysteine + [acceptor protein]-L-lysine = [E2 ubiquitin-conjugating enzyme]-L-cysteine + N(6)-ubiquitinyl-[acceptor protein]-L-lysine.</text>
        <dbReference type="EC" id="2.3.2.27"/>
    </reaction>
</comment>
<dbReference type="InterPro" id="IPR001841">
    <property type="entry name" value="Znf_RING"/>
</dbReference>
<evidence type="ECO:0000256" key="2">
    <source>
        <dbReference type="ARBA" id="ARBA00004906"/>
    </source>
</evidence>
<feature type="domain" description="RING-type" evidence="11">
    <location>
        <begin position="673"/>
        <end position="714"/>
    </location>
</feature>
<gene>
    <name evidence="13 14 15" type="primary">LOC107792615</name>
</gene>
<feature type="region of interest" description="Disordered" evidence="10">
    <location>
        <begin position="67"/>
        <end position="87"/>
    </location>
</feature>
<evidence type="ECO:0000256" key="1">
    <source>
        <dbReference type="ARBA" id="ARBA00000900"/>
    </source>
</evidence>
<dbReference type="InterPro" id="IPR013083">
    <property type="entry name" value="Znf_RING/FYVE/PHD"/>
</dbReference>
<dbReference type="RefSeq" id="XP_016470336.1">
    <property type="nucleotide sequence ID" value="XM_016614850.1"/>
</dbReference>
<evidence type="ECO:0000313" key="14">
    <source>
        <dbReference type="RefSeq" id="XP_016470337.1"/>
    </source>
</evidence>
<dbReference type="GO" id="GO:0010228">
    <property type="term" value="P:vegetative to reproductive phase transition of meristem"/>
    <property type="evidence" value="ECO:0007669"/>
    <property type="project" value="UniProtKB-ARBA"/>
</dbReference>
<evidence type="ECO:0000256" key="4">
    <source>
        <dbReference type="ARBA" id="ARBA00022679"/>
    </source>
</evidence>
<keyword evidence="12" id="KW-1185">Reference proteome</keyword>
<evidence type="ECO:0000256" key="10">
    <source>
        <dbReference type="SAM" id="MobiDB-lite"/>
    </source>
</evidence>
<feature type="region of interest" description="Disordered" evidence="10">
    <location>
        <begin position="462"/>
        <end position="489"/>
    </location>
</feature>
<dbReference type="PANTHER" id="PTHR22937">
    <property type="entry name" value="E3 UBIQUITIN-PROTEIN LIGASE RNF165"/>
    <property type="match status" value="1"/>
</dbReference>
<proteinExistence type="predicted"/>
<dbReference type="Proteomes" id="UP000790787">
    <property type="component" value="Chromosome 18"/>
</dbReference>
<reference evidence="13 14" key="2">
    <citation type="submission" date="2025-04" db="UniProtKB">
        <authorList>
            <consortium name="RefSeq"/>
        </authorList>
    </citation>
    <scope>IDENTIFICATION</scope>
</reference>
<reference key="1">
    <citation type="journal article" date="2014" name="Nat. Commun.">
        <title>The tobacco genome sequence and its comparison with those of tomato and potato.</title>
        <authorList>
            <person name="Sierro N."/>
            <person name="Battey J.N."/>
            <person name="Ouadi S."/>
            <person name="Bakaher N."/>
            <person name="Bovet L."/>
            <person name="Willig A."/>
            <person name="Goepfert S."/>
            <person name="Peitsch M.C."/>
            <person name="Ivanov N.V."/>
        </authorList>
    </citation>
    <scope>NUCLEOTIDE SEQUENCE [LARGE SCALE GENOMIC DNA]</scope>
    <source>
        <strain>cv. TN90</strain>
    </source>
</reference>
<evidence type="ECO:0000256" key="9">
    <source>
        <dbReference type="PROSITE-ProRule" id="PRU00175"/>
    </source>
</evidence>